<protein>
    <submittedName>
        <fullName evidence="4">Thyroid receptor-interacting protein 11-like</fullName>
    </submittedName>
</protein>
<dbReference type="Pfam" id="PF26022">
    <property type="entry name" value="CC_Liprin_beta"/>
    <property type="match status" value="1"/>
</dbReference>
<dbReference type="EMBL" id="QNUK01000152">
    <property type="protein sequence ID" value="KAF5899898.1"/>
    <property type="molecule type" value="Genomic_DNA"/>
</dbReference>
<evidence type="ECO:0000259" key="3">
    <source>
        <dbReference type="Pfam" id="PF26022"/>
    </source>
</evidence>
<keyword evidence="4" id="KW-0675">Receptor</keyword>
<dbReference type="AlphaFoldDB" id="A0A8J4XAU0"/>
<keyword evidence="1" id="KW-0175">Coiled coil</keyword>
<feature type="domain" description="Liprin-beta-1/2 coiled-coil" evidence="3">
    <location>
        <begin position="55"/>
        <end position="156"/>
    </location>
</feature>
<feature type="region of interest" description="Disordered" evidence="2">
    <location>
        <begin position="1"/>
        <end position="38"/>
    </location>
</feature>
<evidence type="ECO:0000313" key="4">
    <source>
        <dbReference type="EMBL" id="KAF5899898.1"/>
    </source>
</evidence>
<feature type="coiled-coil region" evidence="1">
    <location>
        <begin position="288"/>
        <end position="322"/>
    </location>
</feature>
<comment type="caution">
    <text evidence="4">The sequence shown here is derived from an EMBL/GenBank/DDBJ whole genome shotgun (WGS) entry which is preliminary data.</text>
</comment>
<feature type="non-terminal residue" evidence="4">
    <location>
        <position position="1"/>
    </location>
</feature>
<dbReference type="InterPro" id="IPR058914">
    <property type="entry name" value="LIPB1/2_CC"/>
</dbReference>
<feature type="non-terminal residue" evidence="4">
    <location>
        <position position="339"/>
    </location>
</feature>
<dbReference type="Proteomes" id="UP000727407">
    <property type="component" value="Unassembled WGS sequence"/>
</dbReference>
<gene>
    <name evidence="4" type="ORF">DAT39_010401</name>
</gene>
<proteinExistence type="predicted"/>
<feature type="coiled-coil region" evidence="1">
    <location>
        <begin position="43"/>
        <end position="140"/>
    </location>
</feature>
<name>A0A8J4XAU0_CLAMG</name>
<reference evidence="4" key="1">
    <citation type="submission" date="2020-07" db="EMBL/GenBank/DDBJ databases">
        <title>Clarias magur genome sequencing, assembly and annotation.</title>
        <authorList>
            <person name="Kushwaha B."/>
            <person name="Kumar R."/>
            <person name="Das P."/>
            <person name="Joshi C.G."/>
            <person name="Kumar D."/>
            <person name="Nagpure N.S."/>
            <person name="Pandey M."/>
            <person name="Agarwal S."/>
            <person name="Srivastava S."/>
            <person name="Singh M."/>
            <person name="Sahoo L."/>
            <person name="Jayasankar P."/>
            <person name="Meher P.K."/>
            <person name="Koringa P.G."/>
            <person name="Iquebal M.A."/>
            <person name="Das S.P."/>
            <person name="Bit A."/>
            <person name="Patnaik S."/>
            <person name="Patel N."/>
            <person name="Shah T.M."/>
            <person name="Hinsu A."/>
            <person name="Jena J.K."/>
        </authorList>
    </citation>
    <scope>NUCLEOTIDE SEQUENCE</scope>
    <source>
        <strain evidence="4">CIFAMagur01</strain>
        <tissue evidence="4">Testis</tissue>
    </source>
</reference>
<sequence>VISGSDSEQKVSTDVSSVDPSSVSDVDGVRVTHTDSTTPEVSLAEAEMNHQEAVESIAHLESEKSELLSQVNTLRGLVKNQEEKLAGTHTKSDEMSFSLAEAERKYQEAMESNAQLESEKSELMSKVHQLELELQKMQIKFSEMHCKCYLAQYMLKATRSSAEEQEKMFNWDRHSFWVSRAELSRENQALQATNAELLTEQSDLKAEVNILLALVDHLEQELAETTGKCNKMNSESMKEQGTPPLPYSQNNLMILRNNKEFPMYEEAFKCNANLDEDDLQVYNLLCNVRELEEKLFDTEKTCDALKQEKEQEQKAHHTLKIQNGALKYRIMACIKMLLK</sequence>
<organism evidence="4 5">
    <name type="scientific">Clarias magur</name>
    <name type="common">Asian catfish</name>
    <name type="synonym">Macropteronotus magur</name>
    <dbReference type="NCBI Taxonomy" id="1594786"/>
    <lineage>
        <taxon>Eukaryota</taxon>
        <taxon>Metazoa</taxon>
        <taxon>Chordata</taxon>
        <taxon>Craniata</taxon>
        <taxon>Vertebrata</taxon>
        <taxon>Euteleostomi</taxon>
        <taxon>Actinopterygii</taxon>
        <taxon>Neopterygii</taxon>
        <taxon>Teleostei</taxon>
        <taxon>Ostariophysi</taxon>
        <taxon>Siluriformes</taxon>
        <taxon>Clariidae</taxon>
        <taxon>Clarias</taxon>
    </lineage>
</organism>
<keyword evidence="5" id="KW-1185">Reference proteome</keyword>
<accession>A0A8J4XAU0</accession>
<evidence type="ECO:0000256" key="2">
    <source>
        <dbReference type="SAM" id="MobiDB-lite"/>
    </source>
</evidence>
<feature type="compositionally biased region" description="Low complexity" evidence="2">
    <location>
        <begin position="12"/>
        <end position="26"/>
    </location>
</feature>
<feature type="coiled-coil region" evidence="1">
    <location>
        <begin position="180"/>
        <end position="235"/>
    </location>
</feature>
<evidence type="ECO:0000313" key="5">
    <source>
        <dbReference type="Proteomes" id="UP000727407"/>
    </source>
</evidence>
<dbReference type="Gene3D" id="1.20.5.4090">
    <property type="match status" value="4"/>
</dbReference>
<evidence type="ECO:0000256" key="1">
    <source>
        <dbReference type="SAM" id="Coils"/>
    </source>
</evidence>
<dbReference type="OrthoDB" id="8984320at2759"/>